<accession>A0A2T3MYX4</accession>
<dbReference type="Gene3D" id="1.10.10.60">
    <property type="entry name" value="Homeodomain-like"/>
    <property type="match status" value="1"/>
</dbReference>
<dbReference type="AlphaFoldDB" id="A0A2T3MYX4"/>
<dbReference type="OrthoDB" id="9804019at2"/>
<keyword evidence="8" id="KW-1185">Reference proteome</keyword>
<dbReference type="Gene3D" id="1.10.8.60">
    <property type="match status" value="1"/>
</dbReference>
<evidence type="ECO:0000256" key="1">
    <source>
        <dbReference type="ARBA" id="ARBA00022741"/>
    </source>
</evidence>
<dbReference type="RefSeq" id="WP_107283202.1">
    <property type="nucleotide sequence ID" value="NZ_PYMC01000006.1"/>
</dbReference>
<evidence type="ECO:0000256" key="5">
    <source>
        <dbReference type="ARBA" id="ARBA00023163"/>
    </source>
</evidence>
<keyword evidence="2" id="KW-0067">ATP-binding</keyword>
<dbReference type="Gene3D" id="3.40.50.300">
    <property type="entry name" value="P-loop containing nucleotide triphosphate hydrolases"/>
    <property type="match status" value="1"/>
</dbReference>
<dbReference type="EMBL" id="PYMC01000006">
    <property type="protein sequence ID" value="PSW05100.1"/>
    <property type="molecule type" value="Genomic_DNA"/>
</dbReference>
<dbReference type="Pfam" id="PF02954">
    <property type="entry name" value="HTH_8"/>
    <property type="match status" value="1"/>
</dbReference>
<dbReference type="CDD" id="cd00009">
    <property type="entry name" value="AAA"/>
    <property type="match status" value="1"/>
</dbReference>
<dbReference type="InterPro" id="IPR027417">
    <property type="entry name" value="P-loop_NTPase"/>
</dbReference>
<proteinExistence type="predicted"/>
<comment type="caution">
    <text evidence="7">The sequence shown here is derived from an EMBL/GenBank/DDBJ whole genome shotgun (WGS) entry which is preliminary data.</text>
</comment>
<dbReference type="SUPFAM" id="SSF46689">
    <property type="entry name" value="Homeodomain-like"/>
    <property type="match status" value="1"/>
</dbReference>
<dbReference type="InterPro" id="IPR058031">
    <property type="entry name" value="AAA_lid_NorR"/>
</dbReference>
<dbReference type="PROSITE" id="PS00675">
    <property type="entry name" value="SIGMA54_INTERACT_1"/>
    <property type="match status" value="1"/>
</dbReference>
<dbReference type="PANTHER" id="PTHR32071:SF117">
    <property type="entry name" value="PTS-DEPENDENT DIHYDROXYACETONE KINASE OPERON REGULATORY PROTEIN-RELATED"/>
    <property type="match status" value="1"/>
</dbReference>
<dbReference type="GO" id="GO:0005524">
    <property type="term" value="F:ATP binding"/>
    <property type="evidence" value="ECO:0007669"/>
    <property type="project" value="UniProtKB-KW"/>
</dbReference>
<evidence type="ECO:0000256" key="4">
    <source>
        <dbReference type="ARBA" id="ARBA00023125"/>
    </source>
</evidence>
<dbReference type="GO" id="GO:0043565">
    <property type="term" value="F:sequence-specific DNA binding"/>
    <property type="evidence" value="ECO:0007669"/>
    <property type="project" value="InterPro"/>
</dbReference>
<dbReference type="SUPFAM" id="SSF52540">
    <property type="entry name" value="P-loop containing nucleoside triphosphate hydrolases"/>
    <property type="match status" value="1"/>
</dbReference>
<dbReference type="PANTHER" id="PTHR32071">
    <property type="entry name" value="TRANSCRIPTIONAL REGULATORY PROTEIN"/>
    <property type="match status" value="1"/>
</dbReference>
<dbReference type="InterPro" id="IPR009057">
    <property type="entry name" value="Homeodomain-like_sf"/>
</dbReference>
<dbReference type="Pfam" id="PF25601">
    <property type="entry name" value="AAA_lid_14"/>
    <property type="match status" value="1"/>
</dbReference>
<dbReference type="InterPro" id="IPR003593">
    <property type="entry name" value="AAA+_ATPase"/>
</dbReference>
<sequence>MSTAHAQAHSQSLASALDMLKQQTSHTGLLTYWLNSVIQVSKAVSVQCFLLKPEGTELIKTAKANPDGVDIETNPPTLSDTDYDADNALTLCLTERKRIQMRYSQCNGTLRHILFSPSERYTLKEGSILLLPLHTQDENSSVIGVLAIYQVEEMANSDIPTVQRLNEVALSKILQMRALSKAASAHFKIQQQSPPIPSDYGIVGESDAVKQVRLKISQALHINRNILVTGETGTGKELVAKAIQQSGSRRTQAFCIQNCASIPEHLLESELFGYHKGAFTGANKDYPGLLRAADKGTVFLDEIGDMPLQLQAKLLRVLEDKQVRPLGSTQSYPIDIRIIAATHQHLDKLINEGKFRHDLYYRLAQFPIALPNLKARNRDAVLLANYFIHAYAEEHQTPPAILTEEAECILLSYSFPGNVRELKNLVDRALIISQNSGAITPELFAYDLQNLPASCEDESHRTASQPIKEGNSFTAQVDDFERQLLTHFLSKYHGNLRAVAQALKLSKGSLDYRMRKFNLLAKDWRDRV</sequence>
<keyword evidence="5" id="KW-0804">Transcription</keyword>
<evidence type="ECO:0000313" key="7">
    <source>
        <dbReference type="EMBL" id="PSW05100.1"/>
    </source>
</evidence>
<dbReference type="SMART" id="SM00382">
    <property type="entry name" value="AAA"/>
    <property type="match status" value="1"/>
</dbReference>
<dbReference type="Proteomes" id="UP000240904">
    <property type="component" value="Unassembled WGS sequence"/>
</dbReference>
<dbReference type="InterPro" id="IPR002078">
    <property type="entry name" value="Sigma_54_int"/>
</dbReference>
<evidence type="ECO:0000259" key="6">
    <source>
        <dbReference type="PROSITE" id="PS50045"/>
    </source>
</evidence>
<dbReference type="PROSITE" id="PS00688">
    <property type="entry name" value="SIGMA54_INTERACT_3"/>
    <property type="match status" value="1"/>
</dbReference>
<dbReference type="FunFam" id="3.40.50.300:FF:000006">
    <property type="entry name" value="DNA-binding transcriptional regulator NtrC"/>
    <property type="match status" value="1"/>
</dbReference>
<dbReference type="InterPro" id="IPR025943">
    <property type="entry name" value="Sigma_54_int_dom_ATP-bd_2"/>
</dbReference>
<dbReference type="PROSITE" id="PS50045">
    <property type="entry name" value="SIGMA54_INTERACT_4"/>
    <property type="match status" value="1"/>
</dbReference>
<evidence type="ECO:0000313" key="8">
    <source>
        <dbReference type="Proteomes" id="UP000240904"/>
    </source>
</evidence>
<reference evidence="7 8" key="1">
    <citation type="submission" date="2018-03" db="EMBL/GenBank/DDBJ databases">
        <title>Whole genome sequencing of Histamine producing bacteria.</title>
        <authorList>
            <person name="Butler K."/>
        </authorList>
    </citation>
    <scope>NUCLEOTIDE SEQUENCE [LARGE SCALE GENOMIC DNA]</scope>
    <source>
        <strain evidence="7 8">DSM 16190</strain>
    </source>
</reference>
<dbReference type="InterPro" id="IPR025662">
    <property type="entry name" value="Sigma_54_int_dom_ATP-bd_1"/>
</dbReference>
<dbReference type="PROSITE" id="PS00676">
    <property type="entry name" value="SIGMA54_INTERACT_2"/>
    <property type="match status" value="1"/>
</dbReference>
<evidence type="ECO:0000256" key="2">
    <source>
        <dbReference type="ARBA" id="ARBA00022840"/>
    </source>
</evidence>
<feature type="domain" description="Sigma-54 factor interaction" evidence="6">
    <location>
        <begin position="202"/>
        <end position="431"/>
    </location>
</feature>
<dbReference type="GO" id="GO:0006355">
    <property type="term" value="P:regulation of DNA-templated transcription"/>
    <property type="evidence" value="ECO:0007669"/>
    <property type="project" value="InterPro"/>
</dbReference>
<name>A0A2T3MYX4_9GAMM</name>
<gene>
    <name evidence="7" type="ORF">C9I89_09915</name>
</gene>
<evidence type="ECO:0000256" key="3">
    <source>
        <dbReference type="ARBA" id="ARBA00023015"/>
    </source>
</evidence>
<keyword evidence="3" id="KW-0805">Transcription regulation</keyword>
<keyword evidence="1" id="KW-0547">Nucleotide-binding</keyword>
<dbReference type="InterPro" id="IPR025944">
    <property type="entry name" value="Sigma_54_int_dom_CS"/>
</dbReference>
<dbReference type="InterPro" id="IPR002197">
    <property type="entry name" value="HTH_Fis"/>
</dbReference>
<organism evidence="7 8">
    <name type="scientific">Photobacterium lipolyticum</name>
    <dbReference type="NCBI Taxonomy" id="266810"/>
    <lineage>
        <taxon>Bacteria</taxon>
        <taxon>Pseudomonadati</taxon>
        <taxon>Pseudomonadota</taxon>
        <taxon>Gammaproteobacteria</taxon>
        <taxon>Vibrionales</taxon>
        <taxon>Vibrionaceae</taxon>
        <taxon>Photobacterium</taxon>
    </lineage>
</organism>
<dbReference type="Pfam" id="PF00158">
    <property type="entry name" value="Sigma54_activat"/>
    <property type="match status" value="1"/>
</dbReference>
<protein>
    <submittedName>
        <fullName evidence="7">Sigma-54-dependent Fis family transcriptional regulator</fullName>
    </submittedName>
</protein>
<keyword evidence="4" id="KW-0238">DNA-binding</keyword>